<keyword evidence="3" id="KW-0732">Signal</keyword>
<dbReference type="PANTHER" id="PTHR45586">
    <property type="entry name" value="TPR REPEAT-CONTAINING PROTEIN PA4667"/>
    <property type="match status" value="1"/>
</dbReference>
<sequence length="969" mass="111382">MKIMSFYLVCLLSLNTLITFGQVINPDSVISATKQLHTLKKHLLNDLSNPRQNKVPLIQRMIELGMWKEASLAIDRFKPTTVEHQLLLAEYHIIHNEFKIAEVLIHEVLNKQSGNEHAILLKAGLEIQAWRLQKAVVICEEALKKKASEKLLLTLGRAKLLQKKYKDALAIAKSIMQTNPKSAGAYLLEADVYFWDQQPELAESPLRKSLEIDPFNADARFSYGYAIWRRIDARQLNAMAAQWELALTINPLHYQTHWHWGNGHTNLTYADYAEKDDDLVRKALVKSDDLVREKQIPQAIELINKTEKQYPASVLPRLHKASLYYIAYDIDRKTRLDSAEHIFREILERKKHYGPAHNGLSAVIKSKRIEYLSTFDSITNELNNTKISDIDNFQKVFPDVSYYPGETIKAMAWNQLFTSVVYFPFLSKQNNSFRIPPLHKDLAMTMNSPSFRYMTTFDNRQWMDIRGVGSGAAAIEYVERGAFMERNVILHEYVHLFHGRVLTDSENRSIRALYYKAMKEKRTLDYYSQNNESEYFAQTYPAYFEPVKVHPLDFKSMNTTSDLKNKDPEMYRFIDQLVKKERAYLAGDKQAMASNWSQIYLNLSNSVKQRNKELGFAYLDTALQFDQKYLPVYLAEATLNLEAKNFRSAEEWIKKAEAIKSGYAPVYVAYSELRAAQQAANDIDQKSAVQEQAKFLNKAFGLEDDYQELADINRALREMYKSNGMIAEAIESADQYGKNGAIISTYLRDQRNDAIAFSAVLRSGSGDSGSVNILKNLVEQKPQNYEYRNMYADALFENRQYDMAISTIKEAQRILAASGNSRADFNLRIADFYHALGKKDSTDLYVRALYKNSLKNLRETDKLRFVRLLNSSRNPLVAKEVFQATVPKGDSFFISDYFYTKGLISESQSDKSGTLESYEKSVNHNPYNFKALKKLIIIYESEGNGIKADELKSRMESLKSKVPEGIKPE</sequence>
<name>A0A1G9SIU4_9SPHI</name>
<evidence type="ECO:0000256" key="3">
    <source>
        <dbReference type="SAM" id="SignalP"/>
    </source>
</evidence>
<accession>A0A1G9SIU4</accession>
<evidence type="ECO:0000256" key="2">
    <source>
        <dbReference type="ARBA" id="ARBA00022803"/>
    </source>
</evidence>
<keyword evidence="2" id="KW-0802">TPR repeat</keyword>
<dbReference type="InterPro" id="IPR019734">
    <property type="entry name" value="TPR_rpt"/>
</dbReference>
<dbReference type="Proteomes" id="UP000199226">
    <property type="component" value="Unassembled WGS sequence"/>
</dbReference>
<dbReference type="PANTHER" id="PTHR45586:SF1">
    <property type="entry name" value="LIPOPOLYSACCHARIDE ASSEMBLY PROTEIN B"/>
    <property type="match status" value="1"/>
</dbReference>
<evidence type="ECO:0008006" key="6">
    <source>
        <dbReference type="Google" id="ProtNLM"/>
    </source>
</evidence>
<reference evidence="5" key="1">
    <citation type="submission" date="2016-10" db="EMBL/GenBank/DDBJ databases">
        <authorList>
            <person name="Varghese N."/>
            <person name="Submissions S."/>
        </authorList>
    </citation>
    <scope>NUCLEOTIDE SEQUENCE [LARGE SCALE GENOMIC DNA]</scope>
    <source>
        <strain evidence="5">DSM 24536</strain>
    </source>
</reference>
<protein>
    <recommendedName>
        <fullName evidence="6">Tetratricopeptide repeat-containing protein</fullName>
    </recommendedName>
</protein>
<dbReference type="Gene3D" id="1.25.40.10">
    <property type="entry name" value="Tetratricopeptide repeat domain"/>
    <property type="match status" value="2"/>
</dbReference>
<dbReference type="SMART" id="SM00028">
    <property type="entry name" value="TPR"/>
    <property type="match status" value="6"/>
</dbReference>
<dbReference type="STRING" id="990371.SAMN05421813_11074"/>
<proteinExistence type="predicted"/>
<dbReference type="InterPro" id="IPR051012">
    <property type="entry name" value="CellSynth/LPSAsmb/PSIAsmb"/>
</dbReference>
<feature type="signal peptide" evidence="3">
    <location>
        <begin position="1"/>
        <end position="21"/>
    </location>
</feature>
<feature type="chain" id="PRO_5011580854" description="Tetratricopeptide repeat-containing protein" evidence="3">
    <location>
        <begin position="22"/>
        <end position="969"/>
    </location>
</feature>
<dbReference type="InterPro" id="IPR011990">
    <property type="entry name" value="TPR-like_helical_dom_sf"/>
</dbReference>
<dbReference type="OrthoDB" id="8866339at2"/>
<gene>
    <name evidence="4" type="ORF">SAMN05421813_11074</name>
</gene>
<organism evidence="4 5">
    <name type="scientific">Daejeonella rubra</name>
    <dbReference type="NCBI Taxonomy" id="990371"/>
    <lineage>
        <taxon>Bacteria</taxon>
        <taxon>Pseudomonadati</taxon>
        <taxon>Bacteroidota</taxon>
        <taxon>Sphingobacteriia</taxon>
        <taxon>Sphingobacteriales</taxon>
        <taxon>Sphingobacteriaceae</taxon>
        <taxon>Daejeonella</taxon>
    </lineage>
</organism>
<dbReference type="GO" id="GO:0008237">
    <property type="term" value="F:metallopeptidase activity"/>
    <property type="evidence" value="ECO:0007669"/>
    <property type="project" value="InterPro"/>
</dbReference>
<evidence type="ECO:0000313" key="4">
    <source>
        <dbReference type="EMBL" id="SDM35230.1"/>
    </source>
</evidence>
<dbReference type="EMBL" id="FNHH01000010">
    <property type="protein sequence ID" value="SDM35230.1"/>
    <property type="molecule type" value="Genomic_DNA"/>
</dbReference>
<dbReference type="InterPro" id="IPR024079">
    <property type="entry name" value="MetalloPept_cat_dom_sf"/>
</dbReference>
<evidence type="ECO:0000256" key="1">
    <source>
        <dbReference type="ARBA" id="ARBA00022737"/>
    </source>
</evidence>
<dbReference type="RefSeq" id="WP_143007719.1">
    <property type="nucleotide sequence ID" value="NZ_FNHH01000010.1"/>
</dbReference>
<dbReference type="AlphaFoldDB" id="A0A1G9SIU4"/>
<dbReference type="SUPFAM" id="SSF55486">
    <property type="entry name" value="Metalloproteases ('zincins'), catalytic domain"/>
    <property type="match status" value="1"/>
</dbReference>
<dbReference type="SUPFAM" id="SSF48452">
    <property type="entry name" value="TPR-like"/>
    <property type="match status" value="3"/>
</dbReference>
<keyword evidence="1" id="KW-0677">Repeat</keyword>
<keyword evidence="5" id="KW-1185">Reference proteome</keyword>
<evidence type="ECO:0000313" key="5">
    <source>
        <dbReference type="Proteomes" id="UP000199226"/>
    </source>
</evidence>
<dbReference type="Gene3D" id="3.40.390.10">
    <property type="entry name" value="Collagenase (Catalytic Domain)"/>
    <property type="match status" value="1"/>
</dbReference>